<keyword evidence="2" id="KW-1185">Reference proteome</keyword>
<evidence type="ECO:0000313" key="2">
    <source>
        <dbReference type="Proteomes" id="UP000305921"/>
    </source>
</evidence>
<gene>
    <name evidence="1" type="ORF">FEF34_26685</name>
</gene>
<name>A0A5R9EAQ1_9ACTN</name>
<evidence type="ECO:0000313" key="1">
    <source>
        <dbReference type="EMBL" id="TLQ46105.1"/>
    </source>
</evidence>
<accession>A0A5R9EAQ1</accession>
<reference evidence="1 2" key="1">
    <citation type="submission" date="2019-05" db="EMBL/GenBank/DDBJ databases">
        <title>Streptomyces marianii sp. nov., a novel marine actinomycete from southern coast of India.</title>
        <authorList>
            <person name="Iniyan A.M."/>
            <person name="Wink J."/>
            <person name="Ramprasad E."/>
            <person name="Ramana C.V."/>
            <person name="Bunk B."/>
            <person name="Sproer C."/>
            <person name="Joseph F.-J.R.S."/>
            <person name="Vincent S.G.P."/>
        </authorList>
    </citation>
    <scope>NUCLEOTIDE SEQUENCE [LARGE SCALE GENOMIC DNA]</scope>
    <source>
        <strain evidence="1 2">ICN19</strain>
    </source>
</reference>
<dbReference type="RefSeq" id="WP_138055418.1">
    <property type="nucleotide sequence ID" value="NZ_VAWE01000001.1"/>
</dbReference>
<proteinExistence type="predicted"/>
<dbReference type="EMBL" id="VAWE01000001">
    <property type="protein sequence ID" value="TLQ46105.1"/>
    <property type="molecule type" value="Genomic_DNA"/>
</dbReference>
<dbReference type="OrthoDB" id="4190643at2"/>
<protein>
    <submittedName>
        <fullName evidence="1">Uncharacterized protein</fullName>
    </submittedName>
</protein>
<dbReference type="AlphaFoldDB" id="A0A5R9EAQ1"/>
<dbReference type="Proteomes" id="UP000305921">
    <property type="component" value="Unassembled WGS sequence"/>
</dbReference>
<comment type="caution">
    <text evidence="1">The sequence shown here is derived from an EMBL/GenBank/DDBJ whole genome shotgun (WGS) entry which is preliminary data.</text>
</comment>
<sequence length="199" mass="21517">MHTIASEILCAALVARLGVHPVAAESALLATLEYFHAQSHEPAVARAGFTPAEYMQTAMRTPRFKATLTASALLADGREADARLSWEAYVQREIAVAERAHQAVPPTALLGDTDAMHRVGRRLGLSDEQTDQFIPGIVLTLAAGYPYRAPDQQHLSLTDILAQVATEELTELLRHTALSAAGRSEEAAAALRRMQRGAR</sequence>
<organism evidence="1 2">
    <name type="scientific">Streptomyces marianii</name>
    <dbReference type="NCBI Taxonomy" id="1817406"/>
    <lineage>
        <taxon>Bacteria</taxon>
        <taxon>Bacillati</taxon>
        <taxon>Actinomycetota</taxon>
        <taxon>Actinomycetes</taxon>
        <taxon>Kitasatosporales</taxon>
        <taxon>Streptomycetaceae</taxon>
        <taxon>Streptomyces</taxon>
    </lineage>
</organism>